<dbReference type="EMBL" id="VSRR010000744">
    <property type="protein sequence ID" value="MPC19150.1"/>
    <property type="molecule type" value="Genomic_DNA"/>
</dbReference>
<proteinExistence type="predicted"/>
<organism evidence="1 2">
    <name type="scientific">Portunus trituberculatus</name>
    <name type="common">Swimming crab</name>
    <name type="synonym">Neptunus trituberculatus</name>
    <dbReference type="NCBI Taxonomy" id="210409"/>
    <lineage>
        <taxon>Eukaryota</taxon>
        <taxon>Metazoa</taxon>
        <taxon>Ecdysozoa</taxon>
        <taxon>Arthropoda</taxon>
        <taxon>Crustacea</taxon>
        <taxon>Multicrustacea</taxon>
        <taxon>Malacostraca</taxon>
        <taxon>Eumalacostraca</taxon>
        <taxon>Eucarida</taxon>
        <taxon>Decapoda</taxon>
        <taxon>Pleocyemata</taxon>
        <taxon>Brachyura</taxon>
        <taxon>Eubrachyura</taxon>
        <taxon>Portunoidea</taxon>
        <taxon>Portunidae</taxon>
        <taxon>Portuninae</taxon>
        <taxon>Portunus</taxon>
    </lineage>
</organism>
<comment type="caution">
    <text evidence="1">The sequence shown here is derived from an EMBL/GenBank/DDBJ whole genome shotgun (WGS) entry which is preliminary data.</text>
</comment>
<keyword evidence="2" id="KW-1185">Reference proteome</keyword>
<sequence>MRRAMMAVQSGRAAGASHLSRKANQLEVADRPKKALVHLWRGQLRVGSIDVGAATLWSEYMTCIPALGQILKMTRIAKYEDLWRKVLRSKPCRLSKRRPVAIRGRTILVHTLSVQGTLVEQLMAELREAAKPFILTCQLLNDKNYVEVVLVPPCPELEQCGLHGSQEQFHILLVGQRSNTRIVNLHKLLHVADLSQVCKS</sequence>
<accession>A0A5B7DCU4</accession>
<evidence type="ECO:0000313" key="2">
    <source>
        <dbReference type="Proteomes" id="UP000324222"/>
    </source>
</evidence>
<evidence type="ECO:0000313" key="1">
    <source>
        <dbReference type="EMBL" id="MPC19150.1"/>
    </source>
</evidence>
<gene>
    <name evidence="1" type="ORF">E2C01_012058</name>
</gene>
<reference evidence="1 2" key="1">
    <citation type="submission" date="2019-05" db="EMBL/GenBank/DDBJ databases">
        <title>Another draft genome of Portunus trituberculatus and its Hox gene families provides insights of decapod evolution.</title>
        <authorList>
            <person name="Jeong J.-H."/>
            <person name="Song I."/>
            <person name="Kim S."/>
            <person name="Choi T."/>
            <person name="Kim D."/>
            <person name="Ryu S."/>
            <person name="Kim W."/>
        </authorList>
    </citation>
    <scope>NUCLEOTIDE SEQUENCE [LARGE SCALE GENOMIC DNA]</scope>
    <source>
        <tissue evidence="1">Muscle</tissue>
    </source>
</reference>
<dbReference type="Proteomes" id="UP000324222">
    <property type="component" value="Unassembled WGS sequence"/>
</dbReference>
<name>A0A5B7DCU4_PORTR</name>
<dbReference type="AlphaFoldDB" id="A0A5B7DCU4"/>
<protein>
    <submittedName>
        <fullName evidence="1">Uncharacterized protein</fullName>
    </submittedName>
</protein>